<comment type="caution">
    <text evidence="2">The sequence shown here is derived from an EMBL/GenBank/DDBJ whole genome shotgun (WGS) entry which is preliminary data.</text>
</comment>
<keyword evidence="3" id="KW-1185">Reference proteome</keyword>
<evidence type="ECO:0000313" key="2">
    <source>
        <dbReference type="EMBL" id="KAI5382563.1"/>
    </source>
</evidence>
<dbReference type="EMBL" id="JAMSHJ010000007">
    <property type="protein sequence ID" value="KAI5382563.1"/>
    <property type="molecule type" value="Genomic_DNA"/>
</dbReference>
<dbReference type="AlphaFoldDB" id="A0A9D4VFV7"/>
<dbReference type="Proteomes" id="UP001058974">
    <property type="component" value="Chromosome 7"/>
</dbReference>
<evidence type="ECO:0000256" key="1">
    <source>
        <dbReference type="SAM" id="MobiDB-lite"/>
    </source>
</evidence>
<accession>A0A9D4VFV7</accession>
<feature type="compositionally biased region" description="Low complexity" evidence="1">
    <location>
        <begin position="42"/>
        <end position="68"/>
    </location>
</feature>
<feature type="compositionally biased region" description="Low complexity" evidence="1">
    <location>
        <begin position="83"/>
        <end position="112"/>
    </location>
</feature>
<evidence type="ECO:0000313" key="3">
    <source>
        <dbReference type="Proteomes" id="UP001058974"/>
    </source>
</evidence>
<reference evidence="2 3" key="1">
    <citation type="journal article" date="2022" name="Nat. Genet.">
        <title>Improved pea reference genome and pan-genome highlight genomic features and evolutionary characteristics.</title>
        <authorList>
            <person name="Yang T."/>
            <person name="Liu R."/>
            <person name="Luo Y."/>
            <person name="Hu S."/>
            <person name="Wang D."/>
            <person name="Wang C."/>
            <person name="Pandey M.K."/>
            <person name="Ge S."/>
            <person name="Xu Q."/>
            <person name="Li N."/>
            <person name="Li G."/>
            <person name="Huang Y."/>
            <person name="Saxena R.K."/>
            <person name="Ji Y."/>
            <person name="Li M."/>
            <person name="Yan X."/>
            <person name="He Y."/>
            <person name="Liu Y."/>
            <person name="Wang X."/>
            <person name="Xiang C."/>
            <person name="Varshney R.K."/>
            <person name="Ding H."/>
            <person name="Gao S."/>
            <person name="Zong X."/>
        </authorList>
    </citation>
    <scope>NUCLEOTIDE SEQUENCE [LARGE SCALE GENOMIC DNA]</scope>
    <source>
        <strain evidence="2 3">cv. Zhongwan 6</strain>
    </source>
</reference>
<gene>
    <name evidence="2" type="ORF">KIW84_070123</name>
</gene>
<feature type="region of interest" description="Disordered" evidence="1">
    <location>
        <begin position="1"/>
        <end position="131"/>
    </location>
</feature>
<feature type="compositionally biased region" description="Polar residues" evidence="1">
    <location>
        <begin position="24"/>
        <end position="41"/>
    </location>
</feature>
<sequence>MSWLPSAASPPIIPTHRVPPFQHISPTTSSLNRQFSSTSNHPSAAATAISSPSSPLPLSSQQNVSQSPSPSPNPAFSDLAEASTISPSSSPGSVNSDRSGSNSAANSNPVVSTVPSPHILNPLNVHPTTTRAKNGIVQPKIHPTLLLTHMEPTTVKQALASPHWFQAMQEEYQALLKNQTWTLVNMSTANGMPTPMISSSKLSKVGSHTLSDPTQFRSIVGALQYATLTRPELSFSVNKWADALTKPLSAAKFLPLRDKLRVFNKRCLIEAPSSSKGEY</sequence>
<protein>
    <submittedName>
        <fullName evidence="2">Uncharacterized protein</fullName>
    </submittedName>
</protein>
<organism evidence="2 3">
    <name type="scientific">Pisum sativum</name>
    <name type="common">Garden pea</name>
    <name type="synonym">Lathyrus oleraceus</name>
    <dbReference type="NCBI Taxonomy" id="3888"/>
    <lineage>
        <taxon>Eukaryota</taxon>
        <taxon>Viridiplantae</taxon>
        <taxon>Streptophyta</taxon>
        <taxon>Embryophyta</taxon>
        <taxon>Tracheophyta</taxon>
        <taxon>Spermatophyta</taxon>
        <taxon>Magnoliopsida</taxon>
        <taxon>eudicotyledons</taxon>
        <taxon>Gunneridae</taxon>
        <taxon>Pentapetalae</taxon>
        <taxon>rosids</taxon>
        <taxon>fabids</taxon>
        <taxon>Fabales</taxon>
        <taxon>Fabaceae</taxon>
        <taxon>Papilionoideae</taxon>
        <taxon>50 kb inversion clade</taxon>
        <taxon>NPAAA clade</taxon>
        <taxon>Hologalegina</taxon>
        <taxon>IRL clade</taxon>
        <taxon>Fabeae</taxon>
        <taxon>Lathyrus</taxon>
    </lineage>
</organism>
<dbReference type="Gramene" id="Psat07G0012300-T1">
    <property type="protein sequence ID" value="KAI5382563.1"/>
    <property type="gene ID" value="KIW84_070123"/>
</dbReference>
<proteinExistence type="predicted"/>
<name>A0A9D4VFV7_PEA</name>